<dbReference type="PANTHER" id="PTHR47584:SF14">
    <property type="entry name" value="L10-INTERACTING MYB DOMAIN-CONTAINING PROTEIN-LIKE"/>
    <property type="match status" value="1"/>
</dbReference>
<feature type="compositionally biased region" description="Basic and acidic residues" evidence="1">
    <location>
        <begin position="1"/>
        <end position="14"/>
    </location>
</feature>
<evidence type="ECO:0000256" key="1">
    <source>
        <dbReference type="SAM" id="MobiDB-lite"/>
    </source>
</evidence>
<feature type="region of interest" description="Disordered" evidence="1">
    <location>
        <begin position="185"/>
        <end position="248"/>
    </location>
</feature>
<feature type="compositionally biased region" description="Pro residues" evidence="1">
    <location>
        <begin position="213"/>
        <end position="230"/>
    </location>
</feature>
<evidence type="ECO:0000313" key="3">
    <source>
        <dbReference type="EMBL" id="KAF3321066.1"/>
    </source>
</evidence>
<dbReference type="InterPro" id="IPR045026">
    <property type="entry name" value="LIMYB"/>
</dbReference>
<feature type="compositionally biased region" description="Basic and acidic residues" evidence="1">
    <location>
        <begin position="22"/>
        <end position="35"/>
    </location>
</feature>
<dbReference type="InterPro" id="IPR024752">
    <property type="entry name" value="Myb/SANT-like_dom"/>
</dbReference>
<feature type="region of interest" description="Disordered" evidence="1">
    <location>
        <begin position="1"/>
        <end position="43"/>
    </location>
</feature>
<protein>
    <submittedName>
        <fullName evidence="3">L10-interacting MYB domain-containing protein</fullName>
    </submittedName>
</protein>
<feature type="domain" description="Myb/SANT-like" evidence="2">
    <location>
        <begin position="47"/>
        <end position="140"/>
    </location>
</feature>
<evidence type="ECO:0000313" key="4">
    <source>
        <dbReference type="Proteomes" id="UP000623129"/>
    </source>
</evidence>
<dbReference type="OrthoDB" id="654906at2759"/>
<dbReference type="EMBL" id="SWLB01000027">
    <property type="protein sequence ID" value="KAF3321066.1"/>
    <property type="molecule type" value="Genomic_DNA"/>
</dbReference>
<feature type="region of interest" description="Disordered" evidence="1">
    <location>
        <begin position="361"/>
        <end position="381"/>
    </location>
</feature>
<name>A0A833QJC2_9POAL</name>
<dbReference type="AlphaFoldDB" id="A0A833QJC2"/>
<reference evidence="3" key="1">
    <citation type="submission" date="2020-01" db="EMBL/GenBank/DDBJ databases">
        <title>Genome sequence of Kobresia littledalei, the first chromosome-level genome in the family Cyperaceae.</title>
        <authorList>
            <person name="Qu G."/>
        </authorList>
    </citation>
    <scope>NUCLEOTIDE SEQUENCE</scope>
    <source>
        <strain evidence="3">C.B.Clarke</strain>
        <tissue evidence="3">Leaf</tissue>
    </source>
</reference>
<dbReference type="Pfam" id="PF12776">
    <property type="entry name" value="Myb_DNA-bind_3"/>
    <property type="match status" value="1"/>
</dbReference>
<dbReference type="Proteomes" id="UP000623129">
    <property type="component" value="Unassembled WGS sequence"/>
</dbReference>
<keyword evidence="4" id="KW-1185">Reference proteome</keyword>
<comment type="caution">
    <text evidence="3">The sequence shown here is derived from an EMBL/GenBank/DDBJ whole genome shotgun (WGS) entry which is preliminary data.</text>
</comment>
<organism evidence="3 4">
    <name type="scientific">Carex littledalei</name>
    <dbReference type="NCBI Taxonomy" id="544730"/>
    <lineage>
        <taxon>Eukaryota</taxon>
        <taxon>Viridiplantae</taxon>
        <taxon>Streptophyta</taxon>
        <taxon>Embryophyta</taxon>
        <taxon>Tracheophyta</taxon>
        <taxon>Spermatophyta</taxon>
        <taxon>Magnoliopsida</taxon>
        <taxon>Liliopsida</taxon>
        <taxon>Poales</taxon>
        <taxon>Cyperaceae</taxon>
        <taxon>Cyperoideae</taxon>
        <taxon>Cariceae</taxon>
        <taxon>Carex</taxon>
        <taxon>Carex subgen. Euthyceras</taxon>
    </lineage>
</organism>
<sequence length="381" mass="43802">MKMDTERTRRDEIKAKRRLRGHVWDKRDGSGRKPISESSSSRSRTANWTHSLDVALLTILKQEYIEGNFVNGQFTKSSWSHIVPAFNDKTRLNFTKDHLRNRLKVLRNLFRPYDELAVMSGWAWDPEHNVPRPNDPADWDRVVAINPQYAKCRERPCPEYPILKLFFTKNATNQTQLDAMAVELTDKDEGSSSSLRLPEKSTPNHHPHYSNNTPPPPPPHPAPSPPPPRYPTTNEYNCTYNELDDNSSSEITEKSLNITKALEELVELSRRQQEIIQDILTQELSFGLKPYSTEQCIAKLKTVRNLSAQAFLAVCEAFRDKHERRVFMSLEGKTLYAWIEKAVLMQAQPVFPQPLQQHFCGDHNMGNTSGQPPQSQEVNFP</sequence>
<proteinExistence type="predicted"/>
<feature type="compositionally biased region" description="Polar residues" evidence="1">
    <location>
        <begin position="365"/>
        <end position="381"/>
    </location>
</feature>
<accession>A0A833QJC2</accession>
<dbReference type="PANTHER" id="PTHR47584">
    <property type="match status" value="1"/>
</dbReference>
<evidence type="ECO:0000259" key="2">
    <source>
        <dbReference type="Pfam" id="PF12776"/>
    </source>
</evidence>
<gene>
    <name evidence="3" type="ORF">FCM35_KLT14319</name>
</gene>